<organism evidence="2 3">
    <name type="scientific">Aaosphaeria arxii CBS 175.79</name>
    <dbReference type="NCBI Taxonomy" id="1450172"/>
    <lineage>
        <taxon>Eukaryota</taxon>
        <taxon>Fungi</taxon>
        <taxon>Dikarya</taxon>
        <taxon>Ascomycota</taxon>
        <taxon>Pezizomycotina</taxon>
        <taxon>Dothideomycetes</taxon>
        <taxon>Pleosporomycetidae</taxon>
        <taxon>Pleosporales</taxon>
        <taxon>Pleosporales incertae sedis</taxon>
        <taxon>Aaosphaeria</taxon>
    </lineage>
</organism>
<evidence type="ECO:0000313" key="3">
    <source>
        <dbReference type="Proteomes" id="UP000799778"/>
    </source>
</evidence>
<keyword evidence="3" id="KW-1185">Reference proteome</keyword>
<dbReference type="OrthoDB" id="2142759at2759"/>
<accession>A0A6A5Y641</accession>
<dbReference type="EMBL" id="ML978067">
    <property type="protein sequence ID" value="KAF2020250.1"/>
    <property type="molecule type" value="Genomic_DNA"/>
</dbReference>
<feature type="domain" description="HNH nuclease" evidence="1">
    <location>
        <begin position="162"/>
        <end position="228"/>
    </location>
</feature>
<name>A0A6A5Y641_9PLEO</name>
<gene>
    <name evidence="2" type="ORF">BU24DRAFT_477416</name>
</gene>
<evidence type="ECO:0000313" key="2">
    <source>
        <dbReference type="EMBL" id="KAF2020250.1"/>
    </source>
</evidence>
<sequence length="338" mass="38483">MSLIRDNETETETTIEPKLSRDPIRICHPDYEPPLDVLLMFNTPDSQDTEGIQKGVNAQVVFDACNIVAGNPATSWLSISRSSSSDNAIKLDTVLIGEQYFFHVLNDSGKPYKIVPTFQEWRYPHGRLPTHWAQAVSDTSRNTISTITNDIGATLQNRDLRCRITNRYEGTNISYIVPQRENAWWKRNSMLRYNNNDISRNTSNNLANTMLLRSDLHAAFDASKFVIVPKQSKDKNWWFAVHVTNGSSEHEYYIHNRALKTPHPRVESLYARFAWSVFTYLAPFLTAGKPRMLSVSTSEENGSATEGFVTAKECERYVQSSLGALHDCRARWTEKKAA</sequence>
<dbReference type="RefSeq" id="XP_033388589.1">
    <property type="nucleotide sequence ID" value="XM_033532987.1"/>
</dbReference>
<dbReference type="AlphaFoldDB" id="A0A6A5Y641"/>
<dbReference type="Pfam" id="PF13391">
    <property type="entry name" value="HNH_2"/>
    <property type="match status" value="1"/>
</dbReference>
<evidence type="ECO:0000259" key="1">
    <source>
        <dbReference type="Pfam" id="PF13391"/>
    </source>
</evidence>
<protein>
    <recommendedName>
        <fullName evidence="1">HNH nuclease domain-containing protein</fullName>
    </recommendedName>
</protein>
<dbReference type="GeneID" id="54290384"/>
<dbReference type="InterPro" id="IPR003615">
    <property type="entry name" value="HNH_nuc"/>
</dbReference>
<dbReference type="Proteomes" id="UP000799778">
    <property type="component" value="Unassembled WGS sequence"/>
</dbReference>
<reference evidence="2" key="1">
    <citation type="journal article" date="2020" name="Stud. Mycol.">
        <title>101 Dothideomycetes genomes: a test case for predicting lifestyles and emergence of pathogens.</title>
        <authorList>
            <person name="Haridas S."/>
            <person name="Albert R."/>
            <person name="Binder M."/>
            <person name="Bloem J."/>
            <person name="Labutti K."/>
            <person name="Salamov A."/>
            <person name="Andreopoulos B."/>
            <person name="Baker S."/>
            <person name="Barry K."/>
            <person name="Bills G."/>
            <person name="Bluhm B."/>
            <person name="Cannon C."/>
            <person name="Castanera R."/>
            <person name="Culley D."/>
            <person name="Daum C."/>
            <person name="Ezra D."/>
            <person name="Gonzalez J."/>
            <person name="Henrissat B."/>
            <person name="Kuo A."/>
            <person name="Liang C."/>
            <person name="Lipzen A."/>
            <person name="Lutzoni F."/>
            <person name="Magnuson J."/>
            <person name="Mondo S."/>
            <person name="Nolan M."/>
            <person name="Ohm R."/>
            <person name="Pangilinan J."/>
            <person name="Park H.-J."/>
            <person name="Ramirez L."/>
            <person name="Alfaro M."/>
            <person name="Sun H."/>
            <person name="Tritt A."/>
            <person name="Yoshinaga Y."/>
            <person name="Zwiers L.-H."/>
            <person name="Turgeon B."/>
            <person name="Goodwin S."/>
            <person name="Spatafora J."/>
            <person name="Crous P."/>
            <person name="Grigoriev I."/>
        </authorList>
    </citation>
    <scope>NUCLEOTIDE SEQUENCE</scope>
    <source>
        <strain evidence="2">CBS 175.79</strain>
    </source>
</reference>
<proteinExistence type="predicted"/>